<dbReference type="EMBL" id="JACBZP010000001">
    <property type="protein sequence ID" value="NYI66549.1"/>
    <property type="molecule type" value="Genomic_DNA"/>
</dbReference>
<sequence length="62" mass="6492">MSTHRTPAEEAEGTITVAVAELHGEISGIASAGTPRDHDATRPVELFVLDLIADFHGHSAVS</sequence>
<organism evidence="1 2">
    <name type="scientific">Spelaeicoccus albus</name>
    <dbReference type="NCBI Taxonomy" id="1280376"/>
    <lineage>
        <taxon>Bacteria</taxon>
        <taxon>Bacillati</taxon>
        <taxon>Actinomycetota</taxon>
        <taxon>Actinomycetes</taxon>
        <taxon>Micrococcales</taxon>
        <taxon>Brevibacteriaceae</taxon>
        <taxon>Spelaeicoccus</taxon>
    </lineage>
</organism>
<name>A0A7Z0CZS9_9MICO</name>
<accession>A0A7Z0CZS9</accession>
<keyword evidence="2" id="KW-1185">Reference proteome</keyword>
<dbReference type="RefSeq" id="WP_237249032.1">
    <property type="nucleotide sequence ID" value="NZ_JAJTWV010000047.1"/>
</dbReference>
<comment type="caution">
    <text evidence="1">The sequence shown here is derived from an EMBL/GenBank/DDBJ whole genome shotgun (WGS) entry which is preliminary data.</text>
</comment>
<evidence type="ECO:0000313" key="1">
    <source>
        <dbReference type="EMBL" id="NYI66549.1"/>
    </source>
</evidence>
<proteinExistence type="predicted"/>
<protein>
    <submittedName>
        <fullName evidence="1">Uncharacterized protein YgfB (UPF0149 family)</fullName>
    </submittedName>
</protein>
<dbReference type="Proteomes" id="UP000539111">
    <property type="component" value="Unassembled WGS sequence"/>
</dbReference>
<evidence type="ECO:0000313" key="2">
    <source>
        <dbReference type="Proteomes" id="UP000539111"/>
    </source>
</evidence>
<dbReference type="AlphaFoldDB" id="A0A7Z0CZS9"/>
<gene>
    <name evidence="1" type="ORF">BJY26_000855</name>
</gene>
<reference evidence="1 2" key="1">
    <citation type="submission" date="2020-07" db="EMBL/GenBank/DDBJ databases">
        <title>Sequencing the genomes of 1000 actinobacteria strains.</title>
        <authorList>
            <person name="Klenk H.-P."/>
        </authorList>
    </citation>
    <scope>NUCLEOTIDE SEQUENCE [LARGE SCALE GENOMIC DNA]</scope>
    <source>
        <strain evidence="1 2">DSM 26341</strain>
    </source>
</reference>